<evidence type="ECO:0000256" key="10">
    <source>
        <dbReference type="ARBA" id="ARBA00023224"/>
    </source>
</evidence>
<dbReference type="PROSITE" id="PS00649">
    <property type="entry name" value="G_PROTEIN_RECEP_F2_1"/>
    <property type="match status" value="1"/>
</dbReference>
<dbReference type="InterPro" id="IPR036445">
    <property type="entry name" value="GPCR_2_extracell_dom_sf"/>
</dbReference>
<feature type="transmembrane region" description="Helical" evidence="11">
    <location>
        <begin position="126"/>
        <end position="149"/>
    </location>
</feature>
<dbReference type="PRINTS" id="PR00249">
    <property type="entry name" value="GPCRSECRETIN"/>
</dbReference>
<dbReference type="GO" id="GO:0007188">
    <property type="term" value="P:adenylate cyclase-modulating G protein-coupled receptor signaling pathway"/>
    <property type="evidence" value="ECO:0007669"/>
    <property type="project" value="TreeGrafter"/>
</dbReference>
<feature type="transmembrane region" description="Helical" evidence="11">
    <location>
        <begin position="161"/>
        <end position="181"/>
    </location>
</feature>
<accession>A0A1J1IVL4</accession>
<evidence type="ECO:0000256" key="3">
    <source>
        <dbReference type="ARBA" id="ARBA00022475"/>
    </source>
</evidence>
<evidence type="ECO:0000313" key="15">
    <source>
        <dbReference type="Proteomes" id="UP000183832"/>
    </source>
</evidence>
<gene>
    <name evidence="14" type="ORF">CLUMA_CG017405</name>
</gene>
<dbReference type="InterPro" id="IPR017983">
    <property type="entry name" value="GPCR_2_secretin-like_CS"/>
</dbReference>
<evidence type="ECO:0000256" key="8">
    <source>
        <dbReference type="ARBA" id="ARBA00023170"/>
    </source>
</evidence>
<dbReference type="SUPFAM" id="SSF81321">
    <property type="entry name" value="Family A G protein-coupled receptor-like"/>
    <property type="match status" value="1"/>
</dbReference>
<evidence type="ECO:0000256" key="9">
    <source>
        <dbReference type="ARBA" id="ARBA00023180"/>
    </source>
</evidence>
<dbReference type="STRING" id="568069.A0A1J1IVL4"/>
<dbReference type="AlphaFoldDB" id="A0A1J1IVL4"/>
<dbReference type="Pfam" id="PF02793">
    <property type="entry name" value="HRM"/>
    <property type="match status" value="1"/>
</dbReference>
<dbReference type="PROSITE" id="PS50227">
    <property type="entry name" value="G_PROTEIN_RECEP_F2_3"/>
    <property type="match status" value="1"/>
</dbReference>
<dbReference type="InterPro" id="IPR050332">
    <property type="entry name" value="GPCR_2"/>
</dbReference>
<evidence type="ECO:0000256" key="2">
    <source>
        <dbReference type="ARBA" id="ARBA00005314"/>
    </source>
</evidence>
<dbReference type="Gene3D" id="4.10.1240.10">
    <property type="entry name" value="GPCR, family 2, extracellular hormone receptor domain"/>
    <property type="match status" value="1"/>
</dbReference>
<keyword evidence="8" id="KW-0675">Receptor</keyword>
<evidence type="ECO:0000256" key="11">
    <source>
        <dbReference type="SAM" id="Phobius"/>
    </source>
</evidence>
<comment type="similarity">
    <text evidence="2">Belongs to the G-protein coupled receptor 2 family.</text>
</comment>
<proteinExistence type="inferred from homology"/>
<dbReference type="CDD" id="cd15260">
    <property type="entry name" value="7tmB1_NPR_B4_insect-like"/>
    <property type="match status" value="1"/>
</dbReference>
<evidence type="ECO:0000259" key="13">
    <source>
        <dbReference type="PROSITE" id="PS50261"/>
    </source>
</evidence>
<dbReference type="PANTHER" id="PTHR45620">
    <property type="entry name" value="PDF RECEPTOR-LIKE PROTEIN-RELATED"/>
    <property type="match status" value="1"/>
</dbReference>
<evidence type="ECO:0000256" key="4">
    <source>
        <dbReference type="ARBA" id="ARBA00022692"/>
    </source>
</evidence>
<keyword evidence="9" id="KW-0325">Glycoprotein</keyword>
<keyword evidence="4 11" id="KW-0812">Transmembrane</keyword>
<dbReference type="Proteomes" id="UP000183832">
    <property type="component" value="Unassembled WGS sequence"/>
</dbReference>
<protein>
    <submittedName>
        <fullName evidence="14">CLUMA_CG017405, isoform B</fullName>
    </submittedName>
</protein>
<dbReference type="InterPro" id="IPR001879">
    <property type="entry name" value="GPCR_2_extracellular_dom"/>
</dbReference>
<evidence type="ECO:0000256" key="7">
    <source>
        <dbReference type="ARBA" id="ARBA00023136"/>
    </source>
</evidence>
<feature type="transmembrane region" description="Helical" evidence="11">
    <location>
        <begin position="201"/>
        <end position="225"/>
    </location>
</feature>
<keyword evidence="10" id="KW-0807">Transducer</keyword>
<sequence>MPLRTTSTTIAPATIDPNFEIIEQRRAECIEFLDAELLKKADITYEPGTYCDGQFDGWSCFPDTPSNTIAKVPCPPLFEFDPTRFAHKVCESDGNWFRHPETNKTWTNYTTCIDFGDYQLRRHVNLIYVTGYTISLIAILLSISIFCYFRSLKCARITLHMNLFASFAANNFLWLIWYHVILDTNILNGKDQWPCVMLHLILHYFLLTNYAWMLCEGFYLHTVLVSAFISEQKLVRWLIALGWSAPAVFLIFYGILRGYVSTDEDRTMCWMNESPYTNVLVAPVCLSMLLNLLFLCNIVRVVLLKLKAPASMSNGPGSGPSRNILQAFRATLLLVPLLGLQYILTPFRPGKDHPYEATYEIISAFTASFQGLCVATLFCFCNGEVMAQVKRRWRIVFFRPRANSYTATQVSFVRHGQAHTAGEDKV</sequence>
<dbReference type="InterPro" id="IPR000832">
    <property type="entry name" value="GPCR_2_secretin-like"/>
</dbReference>
<feature type="transmembrane region" description="Helical" evidence="11">
    <location>
        <begin position="364"/>
        <end position="385"/>
    </location>
</feature>
<dbReference type="PROSITE" id="PS50261">
    <property type="entry name" value="G_PROTEIN_RECEP_F2_4"/>
    <property type="match status" value="1"/>
</dbReference>
<organism evidence="14 15">
    <name type="scientific">Clunio marinus</name>
    <dbReference type="NCBI Taxonomy" id="568069"/>
    <lineage>
        <taxon>Eukaryota</taxon>
        <taxon>Metazoa</taxon>
        <taxon>Ecdysozoa</taxon>
        <taxon>Arthropoda</taxon>
        <taxon>Hexapoda</taxon>
        <taxon>Insecta</taxon>
        <taxon>Pterygota</taxon>
        <taxon>Neoptera</taxon>
        <taxon>Endopterygota</taxon>
        <taxon>Diptera</taxon>
        <taxon>Nematocera</taxon>
        <taxon>Chironomoidea</taxon>
        <taxon>Chironomidae</taxon>
        <taxon>Clunio</taxon>
    </lineage>
</organism>
<comment type="subcellular location">
    <subcellularLocation>
        <location evidence="1">Cell membrane</location>
        <topology evidence="1">Multi-pass membrane protein</topology>
    </subcellularLocation>
</comment>
<feature type="transmembrane region" description="Helical" evidence="11">
    <location>
        <begin position="237"/>
        <end position="260"/>
    </location>
</feature>
<dbReference type="SUPFAM" id="SSF111418">
    <property type="entry name" value="Hormone receptor domain"/>
    <property type="match status" value="1"/>
</dbReference>
<dbReference type="PANTHER" id="PTHR45620:SF32">
    <property type="entry name" value="DIURETIC HORMONE 31 RECEPTOR, ISOFORM C"/>
    <property type="match status" value="1"/>
</dbReference>
<dbReference type="OrthoDB" id="6160250at2759"/>
<keyword evidence="3" id="KW-1003">Cell membrane</keyword>
<feature type="domain" description="G-protein coupled receptors family 2 profile 1" evidence="12">
    <location>
        <begin position="28"/>
        <end position="112"/>
    </location>
</feature>
<evidence type="ECO:0000256" key="1">
    <source>
        <dbReference type="ARBA" id="ARBA00004651"/>
    </source>
</evidence>
<dbReference type="GO" id="GO:0008528">
    <property type="term" value="F:G protein-coupled peptide receptor activity"/>
    <property type="evidence" value="ECO:0007669"/>
    <property type="project" value="TreeGrafter"/>
</dbReference>
<feature type="transmembrane region" description="Helical" evidence="11">
    <location>
        <begin position="324"/>
        <end position="344"/>
    </location>
</feature>
<dbReference type="InterPro" id="IPR017981">
    <property type="entry name" value="GPCR_2-like_7TM"/>
</dbReference>
<keyword evidence="6" id="KW-0297">G-protein coupled receptor</keyword>
<dbReference type="Gene3D" id="1.20.1070.10">
    <property type="entry name" value="Rhodopsin 7-helix transmembrane proteins"/>
    <property type="match status" value="1"/>
</dbReference>
<keyword evidence="7 11" id="KW-0472">Membrane</keyword>
<evidence type="ECO:0000313" key="14">
    <source>
        <dbReference type="EMBL" id="CRL04307.1"/>
    </source>
</evidence>
<dbReference type="GO" id="GO:0005886">
    <property type="term" value="C:plasma membrane"/>
    <property type="evidence" value="ECO:0007669"/>
    <property type="project" value="UniProtKB-SubCell"/>
</dbReference>
<keyword evidence="15" id="KW-1185">Reference proteome</keyword>
<dbReference type="Pfam" id="PF00002">
    <property type="entry name" value="7tm_2"/>
    <property type="match status" value="1"/>
</dbReference>
<feature type="transmembrane region" description="Helical" evidence="11">
    <location>
        <begin position="280"/>
        <end position="303"/>
    </location>
</feature>
<dbReference type="GO" id="GO:0007166">
    <property type="term" value="P:cell surface receptor signaling pathway"/>
    <property type="evidence" value="ECO:0007669"/>
    <property type="project" value="InterPro"/>
</dbReference>
<name>A0A1J1IVL4_9DIPT</name>
<dbReference type="EMBL" id="CVRI01000063">
    <property type="protein sequence ID" value="CRL04307.1"/>
    <property type="molecule type" value="Genomic_DNA"/>
</dbReference>
<dbReference type="SMART" id="SM00008">
    <property type="entry name" value="HormR"/>
    <property type="match status" value="1"/>
</dbReference>
<evidence type="ECO:0000256" key="5">
    <source>
        <dbReference type="ARBA" id="ARBA00022989"/>
    </source>
</evidence>
<keyword evidence="5 11" id="KW-1133">Transmembrane helix</keyword>
<reference evidence="14 15" key="1">
    <citation type="submission" date="2015-04" db="EMBL/GenBank/DDBJ databases">
        <authorList>
            <person name="Syromyatnikov M.Y."/>
            <person name="Popov V.N."/>
        </authorList>
    </citation>
    <scope>NUCLEOTIDE SEQUENCE [LARGE SCALE GENOMIC DNA]</scope>
</reference>
<evidence type="ECO:0000259" key="12">
    <source>
        <dbReference type="PROSITE" id="PS50227"/>
    </source>
</evidence>
<feature type="domain" description="G-protein coupled receptors family 2 profile 2" evidence="13">
    <location>
        <begin position="124"/>
        <end position="382"/>
    </location>
</feature>
<evidence type="ECO:0000256" key="6">
    <source>
        <dbReference type="ARBA" id="ARBA00023040"/>
    </source>
</evidence>